<dbReference type="PANTHER" id="PTHR19302">
    <property type="entry name" value="GAMMA TUBULIN COMPLEX PROTEIN"/>
    <property type="match status" value="1"/>
</dbReference>
<dbReference type="Proteomes" id="UP000092993">
    <property type="component" value="Unassembled WGS sequence"/>
</dbReference>
<evidence type="ECO:0000256" key="2">
    <source>
        <dbReference type="ARBA" id="ARBA00022701"/>
    </source>
</evidence>
<dbReference type="InterPro" id="IPR007259">
    <property type="entry name" value="GCP"/>
</dbReference>
<dbReference type="GO" id="GO:0051225">
    <property type="term" value="P:spindle assembly"/>
    <property type="evidence" value="ECO:0007669"/>
    <property type="project" value="TreeGrafter"/>
</dbReference>
<dbReference type="GO" id="GO:0043015">
    <property type="term" value="F:gamma-tubulin binding"/>
    <property type="evidence" value="ECO:0007669"/>
    <property type="project" value="InterPro"/>
</dbReference>
<dbReference type="GO" id="GO:0005874">
    <property type="term" value="C:microtubule"/>
    <property type="evidence" value="ECO:0007669"/>
    <property type="project" value="UniProtKB-KW"/>
</dbReference>
<keyword evidence="3 4" id="KW-0206">Cytoskeleton</keyword>
<name>A0A1C7LV10_GRIFR</name>
<keyword evidence="1 4" id="KW-0963">Cytoplasm</keyword>
<dbReference type="InterPro" id="IPR041470">
    <property type="entry name" value="GCP_N"/>
</dbReference>
<evidence type="ECO:0000256" key="1">
    <source>
        <dbReference type="ARBA" id="ARBA00022490"/>
    </source>
</evidence>
<feature type="domain" description="Gamma tubulin complex component protein N-terminal" evidence="5">
    <location>
        <begin position="115"/>
        <end position="403"/>
    </location>
</feature>
<reference evidence="6 7" key="1">
    <citation type="submission" date="2016-03" db="EMBL/GenBank/DDBJ databases">
        <title>Whole genome sequencing of Grifola frondosa 9006-11.</title>
        <authorList>
            <person name="Min B."/>
            <person name="Park H."/>
            <person name="Kim J.-G."/>
            <person name="Cho H."/>
            <person name="Oh Y.-L."/>
            <person name="Kong W.-S."/>
            <person name="Choi I.-G."/>
        </authorList>
    </citation>
    <scope>NUCLEOTIDE SEQUENCE [LARGE SCALE GENOMIC DNA]</scope>
    <source>
        <strain evidence="6 7">9006-11</strain>
    </source>
</reference>
<dbReference type="GO" id="GO:0000278">
    <property type="term" value="P:mitotic cell cycle"/>
    <property type="evidence" value="ECO:0007669"/>
    <property type="project" value="TreeGrafter"/>
</dbReference>
<evidence type="ECO:0000313" key="7">
    <source>
        <dbReference type="Proteomes" id="UP000092993"/>
    </source>
</evidence>
<proteinExistence type="inferred from homology"/>
<dbReference type="AlphaFoldDB" id="A0A1C7LV10"/>
<evidence type="ECO:0000256" key="3">
    <source>
        <dbReference type="ARBA" id="ARBA00023212"/>
    </source>
</evidence>
<keyword evidence="7" id="KW-1185">Reference proteome</keyword>
<accession>A0A1C7LV10</accession>
<dbReference type="GO" id="GO:0000922">
    <property type="term" value="C:spindle pole"/>
    <property type="evidence" value="ECO:0007669"/>
    <property type="project" value="InterPro"/>
</dbReference>
<dbReference type="PANTHER" id="PTHR19302:SF70">
    <property type="entry name" value="GAMMA-TUBULIN COMPLEX COMPONENT 6"/>
    <property type="match status" value="1"/>
</dbReference>
<evidence type="ECO:0000259" key="5">
    <source>
        <dbReference type="Pfam" id="PF17681"/>
    </source>
</evidence>
<dbReference type="Pfam" id="PF17681">
    <property type="entry name" value="GCP_N_terminal"/>
    <property type="match status" value="1"/>
</dbReference>
<dbReference type="GO" id="GO:0051011">
    <property type="term" value="F:microtubule minus-end binding"/>
    <property type="evidence" value="ECO:0007669"/>
    <property type="project" value="TreeGrafter"/>
</dbReference>
<comment type="similarity">
    <text evidence="4">Belongs to the TUBGCP family.</text>
</comment>
<dbReference type="GO" id="GO:0051321">
    <property type="term" value="P:meiotic cell cycle"/>
    <property type="evidence" value="ECO:0007669"/>
    <property type="project" value="TreeGrafter"/>
</dbReference>
<sequence length="824" mass="93257">MESLHMLHDIRQSSKQVDIFPSEPQVLAEDIWTLSNCETEARDTLWETAAKAQSRDLNMTMSWDSLRLSSNSCSASSFLSEQSSTIFASARYHVRPSIFDPSTQQLHVTPQALLQSLQMTLSGTSSALHIWDSATESFVLRGIDRGRHGEMVLMGKDEVVTLSLVQRFLSIGTLMRRLEMLVAEQQENRGRAEPILHAFTHALSTILTYLRQNVEALPASVSEHATETLFALWMHYQDVEDILKALSALCHREEHLAPSAYNEMSSSPTNLLSAIYDHLNNHLDNQSPRIVTATFAYILTTTSRDYFVQLCDSVGYRTSQSTSNDPTLSRQPDSIRHFTVELDDDDPIDQEGLFDDMEGEGNADPFPVFVNPSLAETFRRARKSLKLLRAAKPDHELLTAGHCHPDIMWIWTLTEVETAWMNVTRESPPQLIKNDNANSNSSDNAASPVSHAGVLKAFQIFDLAPGDGLTADSKVGLFAIDHAYAATLEKSSAIASHPPYRRALWRSDVLFLDPSNHLNLHAHLILLRSYLLLTLHDFKLRLQCALFSDSDDRELASVGTRAFAARRYGLPRCEWKRERDFQSSGQIFDEAEYRVGFAIRDLPTGTGKEKWLNPLSIEYAALDFLIWITSRHILWYFDYAFHPVQISSNFAFNLRLMRVENVVRALYRMLLLHFRFVVCFRDIASSYVTTPMRNFDPFLSSLSTSNEPRRYADVFAITEQHSAVLDDILSACLLRSVWALEEYQAAPLLEDLWARFHKRMITLIKVLKALVDKGSLGDGVPSHDIQLQMLAGPLSHDAGLTGNLHNLLVRLDVAEWWTKSRDSE</sequence>
<gene>
    <name evidence="6" type="ORF">A0H81_11915</name>
</gene>
<organism evidence="6 7">
    <name type="scientific">Grifola frondosa</name>
    <name type="common">Maitake</name>
    <name type="synonym">Polyporus frondosus</name>
    <dbReference type="NCBI Taxonomy" id="5627"/>
    <lineage>
        <taxon>Eukaryota</taxon>
        <taxon>Fungi</taxon>
        <taxon>Dikarya</taxon>
        <taxon>Basidiomycota</taxon>
        <taxon>Agaricomycotina</taxon>
        <taxon>Agaricomycetes</taxon>
        <taxon>Polyporales</taxon>
        <taxon>Grifolaceae</taxon>
        <taxon>Grifola</taxon>
    </lineage>
</organism>
<comment type="subcellular location">
    <subcellularLocation>
        <location evidence="4">Cytoplasm</location>
        <location evidence="4">Cytoskeleton</location>
        <location evidence="4">Microtubule organizing center</location>
    </subcellularLocation>
</comment>
<dbReference type="GO" id="GO:0000930">
    <property type="term" value="C:gamma-tubulin complex"/>
    <property type="evidence" value="ECO:0007669"/>
    <property type="project" value="TreeGrafter"/>
</dbReference>
<evidence type="ECO:0000256" key="4">
    <source>
        <dbReference type="RuleBase" id="RU363050"/>
    </source>
</evidence>
<dbReference type="OMA" id="CEWKRER"/>
<dbReference type="OrthoDB" id="775571at2759"/>
<protein>
    <recommendedName>
        <fullName evidence="4">Spindle pole body component</fullName>
    </recommendedName>
</protein>
<dbReference type="STRING" id="5627.A0A1C7LV10"/>
<keyword evidence="2 4" id="KW-0493">Microtubule</keyword>
<comment type="caution">
    <text evidence="6">The sequence shown here is derived from an EMBL/GenBank/DDBJ whole genome shotgun (WGS) entry which is preliminary data.</text>
</comment>
<evidence type="ECO:0000313" key="6">
    <source>
        <dbReference type="EMBL" id="OBZ68328.1"/>
    </source>
</evidence>
<dbReference type="GO" id="GO:0007020">
    <property type="term" value="P:microtubule nucleation"/>
    <property type="evidence" value="ECO:0007669"/>
    <property type="project" value="InterPro"/>
</dbReference>
<dbReference type="EMBL" id="LUGG01000022">
    <property type="protein sequence ID" value="OBZ68328.1"/>
    <property type="molecule type" value="Genomic_DNA"/>
</dbReference>
<dbReference type="GO" id="GO:0031122">
    <property type="term" value="P:cytoplasmic microtubule organization"/>
    <property type="evidence" value="ECO:0007669"/>
    <property type="project" value="TreeGrafter"/>
</dbReference>